<accession>A0A8S5PNA1</accession>
<evidence type="ECO:0000256" key="1">
    <source>
        <dbReference type="SAM" id="Coils"/>
    </source>
</evidence>
<feature type="coiled-coil region" evidence="1">
    <location>
        <begin position="79"/>
        <end position="131"/>
    </location>
</feature>
<organism evidence="2">
    <name type="scientific">Siphoviridae sp. ctbLB3</name>
    <dbReference type="NCBI Taxonomy" id="2825565"/>
    <lineage>
        <taxon>Viruses</taxon>
        <taxon>Duplodnaviria</taxon>
        <taxon>Heunggongvirae</taxon>
        <taxon>Uroviricota</taxon>
        <taxon>Caudoviricetes</taxon>
    </lineage>
</organism>
<dbReference type="EMBL" id="BK015460">
    <property type="protein sequence ID" value="DAE07971.1"/>
    <property type="molecule type" value="Genomic_DNA"/>
</dbReference>
<sequence length="345" mass="37547">MNNPITLYAGVDIEQAVYQAAFSQTDGMADIISQIRAQATAEVADVDGTTSKGRDKLKSVAYAVAKAKTAIDGTGKELVAEAKAKIKIVDDNRKTVRDELDALRDEIRRPVTEWEEAQKAEQAKIDSLLAELDGLTAIQDANGEWIHSGSLKSYLSQAQQLANHENEHVQNRAADVIQHLQQAIVAAEQREAQQAEIAQLKAEQAAQAKAAYEAKIAAQAAEQAKAQAEQAMKAEREAAERAKIEAQLQAEREAAEREAAERAKIEAQLQAEQAEREKQAALAELEKQNAKRIAAEQRAADVEHKRAVNRGILSTMLECGIDEAAAKAFLLKVVNGKVAHLSVNY</sequence>
<evidence type="ECO:0000313" key="2">
    <source>
        <dbReference type="EMBL" id="DAE07971.1"/>
    </source>
</evidence>
<reference evidence="2" key="1">
    <citation type="journal article" date="2021" name="Proc. Natl. Acad. Sci. U.S.A.">
        <title>A Catalog of Tens of Thousands of Viruses from Human Metagenomes Reveals Hidden Associations with Chronic Diseases.</title>
        <authorList>
            <person name="Tisza M.J."/>
            <person name="Buck C.B."/>
        </authorList>
    </citation>
    <scope>NUCLEOTIDE SEQUENCE</scope>
    <source>
        <strain evidence="2">CtbLB3</strain>
    </source>
</reference>
<feature type="coiled-coil region" evidence="1">
    <location>
        <begin position="183"/>
        <end position="305"/>
    </location>
</feature>
<protein>
    <submittedName>
        <fullName evidence="2">Uncharacterized protein</fullName>
    </submittedName>
</protein>
<name>A0A8S5PNA1_9CAUD</name>
<proteinExistence type="predicted"/>
<keyword evidence="1" id="KW-0175">Coiled coil</keyword>